<gene>
    <name evidence="1" type="ORF">HUG12_15545</name>
</gene>
<organism evidence="1 2">
    <name type="scientific">Halorarum salinum</name>
    <dbReference type="NCBI Taxonomy" id="2743089"/>
    <lineage>
        <taxon>Archaea</taxon>
        <taxon>Methanobacteriati</taxon>
        <taxon>Methanobacteriota</taxon>
        <taxon>Stenosarchaea group</taxon>
        <taxon>Halobacteria</taxon>
        <taxon>Halobacteriales</taxon>
        <taxon>Haloferacaceae</taxon>
        <taxon>Halorarum</taxon>
    </lineage>
</organism>
<dbReference type="Gene3D" id="3.40.50.300">
    <property type="entry name" value="P-loop containing nucleotide triphosphate hydrolases"/>
    <property type="match status" value="1"/>
</dbReference>
<reference evidence="1 2" key="1">
    <citation type="submission" date="2020-06" db="EMBL/GenBank/DDBJ databases">
        <title>NJ-3-1, isolated from saline soil.</title>
        <authorList>
            <person name="Cui H.L."/>
            <person name="Shi X."/>
        </authorList>
    </citation>
    <scope>NUCLEOTIDE SEQUENCE [LARGE SCALE GENOMIC DNA]</scope>
    <source>
        <strain evidence="1 2">NJ-3-1</strain>
    </source>
</reference>
<dbReference type="InterPro" id="IPR027417">
    <property type="entry name" value="P-loop_NTPase"/>
</dbReference>
<sequence>MTGNRLPETIPDLEPGVTLLETPRRRSAALQQLVVSHLVDGQTRQGWWVDSGNAFATQSLYELTPGDHVLEHLQVGRAFTAYQHGSLVRETIRRTSQRTELVVVSNAPYYYRDDEVQRTTAERLFASVMELLERLAEACSVPVLVTISEEDAFTDVVREHADRELRSRETTEGIVYVGEDFETEVFWREGYFQTTIPYWVRLLGVLGDGEDVYEAPGLYEEPGLGAWG</sequence>
<evidence type="ECO:0000313" key="1">
    <source>
        <dbReference type="EMBL" id="QLG63069.1"/>
    </source>
</evidence>
<name>A0A7D5LCY8_9EURY</name>
<evidence type="ECO:0000313" key="2">
    <source>
        <dbReference type="Proteomes" id="UP000509626"/>
    </source>
</evidence>
<dbReference type="GeneID" id="56038902"/>
<dbReference type="Proteomes" id="UP000509626">
    <property type="component" value="Chromosome"/>
</dbReference>
<proteinExistence type="predicted"/>
<evidence type="ECO:0008006" key="3">
    <source>
        <dbReference type="Google" id="ProtNLM"/>
    </source>
</evidence>
<accession>A0A7D5LCY8</accession>
<protein>
    <recommendedName>
        <fullName evidence="3">DNA recombination and repair protein Rad51-like C-terminal domain-containing protein</fullName>
    </recommendedName>
</protein>
<keyword evidence="2" id="KW-1185">Reference proteome</keyword>
<dbReference type="RefSeq" id="WP_179269654.1">
    <property type="nucleotide sequence ID" value="NZ_CP058579.1"/>
</dbReference>
<dbReference type="KEGG" id="halu:HUG12_15545"/>
<dbReference type="EMBL" id="CP058579">
    <property type="protein sequence ID" value="QLG63069.1"/>
    <property type="molecule type" value="Genomic_DNA"/>
</dbReference>
<dbReference type="OrthoDB" id="359367at2157"/>
<dbReference type="AlphaFoldDB" id="A0A7D5LCY8"/>